<accession>A0ACB9R3E9</accession>
<protein>
    <submittedName>
        <fullName evidence="1">Uncharacterized protein</fullName>
    </submittedName>
</protein>
<keyword evidence="2" id="KW-1185">Reference proteome</keyword>
<dbReference type="Proteomes" id="UP001057402">
    <property type="component" value="Chromosome 4"/>
</dbReference>
<dbReference type="EMBL" id="CM042883">
    <property type="protein sequence ID" value="KAI4372962.1"/>
    <property type="molecule type" value="Genomic_DNA"/>
</dbReference>
<sequence>MDVDNLAKNASVVDYIIPAKTMMKLIKEAVNSELEGKSSSASAYYKPYSRIIEGLKMPVGYQPRYFQQFDGKGINGNKWLISWKLAIMQAQMRIRWLINLFTP</sequence>
<organism evidence="1 2">
    <name type="scientific">Melastoma candidum</name>
    <dbReference type="NCBI Taxonomy" id="119954"/>
    <lineage>
        <taxon>Eukaryota</taxon>
        <taxon>Viridiplantae</taxon>
        <taxon>Streptophyta</taxon>
        <taxon>Embryophyta</taxon>
        <taxon>Tracheophyta</taxon>
        <taxon>Spermatophyta</taxon>
        <taxon>Magnoliopsida</taxon>
        <taxon>eudicotyledons</taxon>
        <taxon>Gunneridae</taxon>
        <taxon>Pentapetalae</taxon>
        <taxon>rosids</taxon>
        <taxon>malvids</taxon>
        <taxon>Myrtales</taxon>
        <taxon>Melastomataceae</taxon>
        <taxon>Melastomatoideae</taxon>
        <taxon>Melastomateae</taxon>
        <taxon>Melastoma</taxon>
    </lineage>
</organism>
<reference evidence="2" key="1">
    <citation type="journal article" date="2023" name="Front. Plant Sci.">
        <title>Chromosomal-level genome assembly of Melastoma candidum provides insights into trichome evolution.</title>
        <authorList>
            <person name="Zhong Y."/>
            <person name="Wu W."/>
            <person name="Sun C."/>
            <person name="Zou P."/>
            <person name="Liu Y."/>
            <person name="Dai S."/>
            <person name="Zhou R."/>
        </authorList>
    </citation>
    <scope>NUCLEOTIDE SEQUENCE [LARGE SCALE GENOMIC DNA]</scope>
</reference>
<evidence type="ECO:0000313" key="2">
    <source>
        <dbReference type="Proteomes" id="UP001057402"/>
    </source>
</evidence>
<gene>
    <name evidence="1" type="ORF">MLD38_011139</name>
</gene>
<evidence type="ECO:0000313" key="1">
    <source>
        <dbReference type="EMBL" id="KAI4372962.1"/>
    </source>
</evidence>
<proteinExistence type="predicted"/>
<comment type="caution">
    <text evidence="1">The sequence shown here is derived from an EMBL/GenBank/DDBJ whole genome shotgun (WGS) entry which is preliminary data.</text>
</comment>
<name>A0ACB9R3E9_9MYRT</name>